<dbReference type="EMBL" id="CP039543">
    <property type="protein sequence ID" value="QJT11086.1"/>
    <property type="molecule type" value="Genomic_DNA"/>
</dbReference>
<accession>A0ABX6NK90</accession>
<dbReference type="RefSeq" id="WP_171268342.1">
    <property type="nucleotide sequence ID" value="NZ_CP039543.1"/>
</dbReference>
<protein>
    <recommendedName>
        <fullName evidence="3">Beta-barrel porin 2</fullName>
    </recommendedName>
</protein>
<name>A0ABX6NK90_9BACT</name>
<proteinExistence type="predicted"/>
<keyword evidence="2" id="KW-1185">Reference proteome</keyword>
<sequence>MRTISVLILAALMSVSSWIVPAKSWAISLYEFGHTAPRPAQGGDYHFKWGRTAIVPRLAYTGLYDSNIYREPDDVTGDWVNIISPGLMLLHERDQNTFLMLSYDADIYLYSSNPDINFVRHTGRLEGQYMFPSNFYVRVEDLFVHTADPTGDDNLFRQDEYNVERWYNIANIALGYETYKFGAEVGYENYLHRYDESIDYWQNENAHTAHVELRYRVFPKTSLTARYELSFIDYPKQNNGDNNIGATSSTSEDNTLNQVFLGVLFDPTAKLRGYLRGGVGWKDYKHKRNWDGAKYNDIVTWVVQGDLEYLYSENLTFALEGERSLRDTSDTRYNYFFYNSVGLDVDYSFYEKWLASLGGRYEYVEYNGAGIYSDRLDNIWSGEANLDYAFRDWLSLGVFYQIRNRDSNLGSEDYLSHRVGLSIAAEY</sequence>
<dbReference type="SUPFAM" id="SSF56935">
    <property type="entry name" value="Porins"/>
    <property type="match status" value="1"/>
</dbReference>
<dbReference type="InterPro" id="IPR018759">
    <property type="entry name" value="BBP2_2"/>
</dbReference>
<gene>
    <name evidence="1" type="ORF">E8L03_20175</name>
</gene>
<evidence type="ECO:0008006" key="3">
    <source>
        <dbReference type="Google" id="ProtNLM"/>
    </source>
</evidence>
<evidence type="ECO:0000313" key="1">
    <source>
        <dbReference type="EMBL" id="QJT11086.1"/>
    </source>
</evidence>
<evidence type="ECO:0000313" key="2">
    <source>
        <dbReference type="Proteomes" id="UP000503251"/>
    </source>
</evidence>
<dbReference type="Proteomes" id="UP000503251">
    <property type="component" value="Chromosome"/>
</dbReference>
<reference evidence="1 2" key="1">
    <citation type="submission" date="2019-04" db="EMBL/GenBank/DDBJ databases">
        <title>Isolation and culture of sulfate reducing bacteria from the cold seep of the South China Sea.</title>
        <authorList>
            <person name="Sun C."/>
            <person name="Liu R."/>
        </authorList>
    </citation>
    <scope>NUCLEOTIDE SEQUENCE [LARGE SCALE GENOMIC DNA]</scope>
    <source>
        <strain evidence="1 2">CS1</strain>
    </source>
</reference>
<organism evidence="1 2">
    <name type="scientific">Oceanidesulfovibrio marinus</name>
    <dbReference type="NCBI Taxonomy" id="370038"/>
    <lineage>
        <taxon>Bacteria</taxon>
        <taxon>Pseudomonadati</taxon>
        <taxon>Thermodesulfobacteriota</taxon>
        <taxon>Desulfovibrionia</taxon>
        <taxon>Desulfovibrionales</taxon>
        <taxon>Desulfovibrionaceae</taxon>
        <taxon>Oceanidesulfovibrio</taxon>
    </lineage>
</organism>
<dbReference type="Pfam" id="PF10082">
    <property type="entry name" value="BBP2_2"/>
    <property type="match status" value="1"/>
</dbReference>